<feature type="transmembrane region" description="Helical" evidence="1">
    <location>
        <begin position="12"/>
        <end position="30"/>
    </location>
</feature>
<gene>
    <name evidence="2" type="ORF">HNR40_005069</name>
</gene>
<keyword evidence="3" id="KW-1185">Reference proteome</keyword>
<dbReference type="Proteomes" id="UP000568380">
    <property type="component" value="Unassembled WGS sequence"/>
</dbReference>
<protein>
    <submittedName>
        <fullName evidence="2">Uncharacterized protein</fullName>
    </submittedName>
</protein>
<dbReference type="AlphaFoldDB" id="A0A7W8EHI7"/>
<evidence type="ECO:0000256" key="1">
    <source>
        <dbReference type="SAM" id="Phobius"/>
    </source>
</evidence>
<name>A0A7W8EHI7_9ACTN</name>
<organism evidence="2 3">
    <name type="scientific">Nonomuraea endophytica</name>
    <dbReference type="NCBI Taxonomy" id="714136"/>
    <lineage>
        <taxon>Bacteria</taxon>
        <taxon>Bacillati</taxon>
        <taxon>Actinomycetota</taxon>
        <taxon>Actinomycetes</taxon>
        <taxon>Streptosporangiales</taxon>
        <taxon>Streptosporangiaceae</taxon>
        <taxon>Nonomuraea</taxon>
    </lineage>
</organism>
<evidence type="ECO:0000313" key="2">
    <source>
        <dbReference type="EMBL" id="MBB5079583.1"/>
    </source>
</evidence>
<keyword evidence="1" id="KW-1133">Transmembrane helix</keyword>
<proteinExistence type="predicted"/>
<keyword evidence="1" id="KW-0812">Transmembrane</keyword>
<keyword evidence="1" id="KW-0472">Membrane</keyword>
<comment type="caution">
    <text evidence="2">The sequence shown here is derived from an EMBL/GenBank/DDBJ whole genome shotgun (WGS) entry which is preliminary data.</text>
</comment>
<sequence length="34" mass="3668">MTEKVIHKLAKWLFILGGGLGMIALLLIFVRGAG</sequence>
<dbReference type="EMBL" id="JACHIN010000006">
    <property type="protein sequence ID" value="MBB5079583.1"/>
    <property type="molecule type" value="Genomic_DNA"/>
</dbReference>
<evidence type="ECO:0000313" key="3">
    <source>
        <dbReference type="Proteomes" id="UP000568380"/>
    </source>
</evidence>
<accession>A0A7W8EHI7</accession>
<reference evidence="2 3" key="1">
    <citation type="submission" date="2020-08" db="EMBL/GenBank/DDBJ databases">
        <title>Genomic Encyclopedia of Type Strains, Phase IV (KMG-IV): sequencing the most valuable type-strain genomes for metagenomic binning, comparative biology and taxonomic classification.</title>
        <authorList>
            <person name="Goeker M."/>
        </authorList>
    </citation>
    <scope>NUCLEOTIDE SEQUENCE [LARGE SCALE GENOMIC DNA]</scope>
    <source>
        <strain evidence="2 3">DSM 45385</strain>
    </source>
</reference>